<reference evidence="2 3" key="1">
    <citation type="journal article" date="2016" name="Nat. Commun.">
        <title>Thousands of microbial genomes shed light on interconnected biogeochemical processes in an aquifer system.</title>
        <authorList>
            <person name="Anantharaman K."/>
            <person name="Brown C.T."/>
            <person name="Hug L.A."/>
            <person name="Sharon I."/>
            <person name="Castelle C.J."/>
            <person name="Probst A.J."/>
            <person name="Thomas B.C."/>
            <person name="Singh A."/>
            <person name="Wilkins M.J."/>
            <person name="Karaoz U."/>
            <person name="Brodie E.L."/>
            <person name="Williams K.H."/>
            <person name="Hubbard S.S."/>
            <person name="Banfield J.F."/>
        </authorList>
    </citation>
    <scope>NUCLEOTIDE SEQUENCE [LARGE SCALE GENOMIC DNA]</scope>
</reference>
<sequence length="292" mass="33263">MTVGSRFEKFLAALMLTSDQQSDGSTKHTGVRQCLDAHYYGSYYAGNGFLVGSWGKSTEIRPPRDIDIMFALPKEVYDRFQTRPGNKQSQLLQEVKAVLQRTYQNTEMRGDGQVVVVPFVSYAVEVAPAFFLQNGQYFICDTNAGGSYKTVDPKAEIANVKQSNDTTNGNTRDLIRMMKRWQEYCNVELRSFLIELLSIEFLASWQHRGNSTVYYDYMVRDFFYFLKNKSQWSSVTVPGTHESILLGNTGWQSRAETAYDRAVKACEHEAQNRPYSAADEWQKIFGTDIPSG</sequence>
<dbReference type="InterPro" id="IPR043519">
    <property type="entry name" value="NT_sf"/>
</dbReference>
<dbReference type="GO" id="GO:0016779">
    <property type="term" value="F:nucleotidyltransferase activity"/>
    <property type="evidence" value="ECO:0007669"/>
    <property type="project" value="InterPro"/>
</dbReference>
<dbReference type="Gene3D" id="3.30.460.10">
    <property type="entry name" value="Beta Polymerase, domain 2"/>
    <property type="match status" value="1"/>
</dbReference>
<evidence type="ECO:0000313" key="3">
    <source>
        <dbReference type="Proteomes" id="UP000178121"/>
    </source>
</evidence>
<dbReference type="AlphaFoldDB" id="A0A1G2MF74"/>
<protein>
    <recommendedName>
        <fullName evidence="4">Nucleotidyltransferase</fullName>
    </recommendedName>
</protein>
<evidence type="ECO:0000256" key="1">
    <source>
        <dbReference type="ARBA" id="ARBA00023118"/>
    </source>
</evidence>
<dbReference type="InterPro" id="IPR006116">
    <property type="entry name" value="NT_2-5OAS_ClassI-CCAase"/>
</dbReference>
<dbReference type="SUPFAM" id="SSF81301">
    <property type="entry name" value="Nucleotidyltransferase"/>
    <property type="match status" value="1"/>
</dbReference>
<dbReference type="Pfam" id="PF18144">
    <property type="entry name" value="SMODS"/>
    <property type="match status" value="1"/>
</dbReference>
<dbReference type="GO" id="GO:0051607">
    <property type="term" value="P:defense response to virus"/>
    <property type="evidence" value="ECO:0007669"/>
    <property type="project" value="UniProtKB-KW"/>
</dbReference>
<dbReference type="EMBL" id="MHRI01000005">
    <property type="protein sequence ID" value="OHA21691.1"/>
    <property type="molecule type" value="Genomic_DNA"/>
</dbReference>
<accession>A0A1G2MF74</accession>
<proteinExistence type="predicted"/>
<organism evidence="2 3">
    <name type="scientific">Candidatus Taylorbacteria bacterium RIFCSPHIGHO2_01_FULL_51_15</name>
    <dbReference type="NCBI Taxonomy" id="1802304"/>
    <lineage>
        <taxon>Bacteria</taxon>
        <taxon>Candidatus Tayloriibacteriota</taxon>
    </lineage>
</organism>
<dbReference type="Proteomes" id="UP000178121">
    <property type="component" value="Unassembled WGS sequence"/>
</dbReference>
<gene>
    <name evidence="2" type="ORF">A2849_02205</name>
</gene>
<comment type="caution">
    <text evidence="2">The sequence shown here is derived from an EMBL/GenBank/DDBJ whole genome shotgun (WGS) entry which is preliminary data.</text>
</comment>
<evidence type="ECO:0000313" key="2">
    <source>
        <dbReference type="EMBL" id="OHA21691.1"/>
    </source>
</evidence>
<name>A0A1G2MF74_9BACT</name>
<keyword evidence="1" id="KW-0051">Antiviral defense</keyword>
<evidence type="ECO:0008006" key="4">
    <source>
        <dbReference type="Google" id="ProtNLM"/>
    </source>
</evidence>
<dbReference type="CDD" id="cd05400">
    <property type="entry name" value="NT_2-5OAS_ClassI-CCAase"/>
    <property type="match status" value="1"/>
</dbReference>